<reference evidence="2" key="2">
    <citation type="submission" date="2022-01" db="EMBL/GenBank/DDBJ databases">
        <authorList>
            <person name="Yamashiro T."/>
            <person name="Shiraishi A."/>
            <person name="Satake H."/>
            <person name="Nakayama K."/>
        </authorList>
    </citation>
    <scope>NUCLEOTIDE SEQUENCE</scope>
</reference>
<evidence type="ECO:0000256" key="1">
    <source>
        <dbReference type="SAM" id="MobiDB-lite"/>
    </source>
</evidence>
<sequence>MSQPMKQVLRNMQTEGQKPTVQIPNAEMTDMLSKFVTANTTSTSGSGTLPGNTVTNPKEDLKGITTRSGCLPIQGPKASIMTPEVTKDTMPICNNGSTETPKPPVVQIQSRNPNPEPNVAPVVAPVVTPVPKASIPFPSRRNDERRKEKANDQIEKFY</sequence>
<accession>A0ABQ5GKT1</accession>
<dbReference type="EMBL" id="BQNB010018592">
    <property type="protein sequence ID" value="GJT76074.1"/>
    <property type="molecule type" value="Genomic_DNA"/>
</dbReference>
<organism evidence="2 3">
    <name type="scientific">Tanacetum coccineum</name>
    <dbReference type="NCBI Taxonomy" id="301880"/>
    <lineage>
        <taxon>Eukaryota</taxon>
        <taxon>Viridiplantae</taxon>
        <taxon>Streptophyta</taxon>
        <taxon>Embryophyta</taxon>
        <taxon>Tracheophyta</taxon>
        <taxon>Spermatophyta</taxon>
        <taxon>Magnoliopsida</taxon>
        <taxon>eudicotyledons</taxon>
        <taxon>Gunneridae</taxon>
        <taxon>Pentapetalae</taxon>
        <taxon>asterids</taxon>
        <taxon>campanulids</taxon>
        <taxon>Asterales</taxon>
        <taxon>Asteraceae</taxon>
        <taxon>Asteroideae</taxon>
        <taxon>Anthemideae</taxon>
        <taxon>Anthemidinae</taxon>
        <taxon>Tanacetum</taxon>
    </lineage>
</organism>
<feature type="region of interest" description="Disordered" evidence="1">
    <location>
        <begin position="1"/>
        <end position="20"/>
    </location>
</feature>
<evidence type="ECO:0000313" key="2">
    <source>
        <dbReference type="EMBL" id="GJT76074.1"/>
    </source>
</evidence>
<gene>
    <name evidence="2" type="ORF">Tco_1042799</name>
</gene>
<evidence type="ECO:0008006" key="4">
    <source>
        <dbReference type="Google" id="ProtNLM"/>
    </source>
</evidence>
<proteinExistence type="predicted"/>
<keyword evidence="3" id="KW-1185">Reference proteome</keyword>
<protein>
    <recommendedName>
        <fullName evidence="4">Reverse transcriptase domain-containing protein</fullName>
    </recommendedName>
</protein>
<feature type="compositionally biased region" description="Basic and acidic residues" evidence="1">
    <location>
        <begin position="140"/>
        <end position="158"/>
    </location>
</feature>
<evidence type="ECO:0000313" key="3">
    <source>
        <dbReference type="Proteomes" id="UP001151760"/>
    </source>
</evidence>
<feature type="region of interest" description="Disordered" evidence="1">
    <location>
        <begin position="36"/>
        <end position="158"/>
    </location>
</feature>
<name>A0ABQ5GKT1_9ASTR</name>
<feature type="compositionally biased region" description="Low complexity" evidence="1">
    <location>
        <begin position="117"/>
        <end position="133"/>
    </location>
</feature>
<dbReference type="Proteomes" id="UP001151760">
    <property type="component" value="Unassembled WGS sequence"/>
</dbReference>
<comment type="caution">
    <text evidence="2">The sequence shown here is derived from an EMBL/GenBank/DDBJ whole genome shotgun (WGS) entry which is preliminary data.</text>
</comment>
<reference evidence="2" key="1">
    <citation type="journal article" date="2022" name="Int. J. Mol. Sci.">
        <title>Draft Genome of Tanacetum Coccineum: Genomic Comparison of Closely Related Tanacetum-Family Plants.</title>
        <authorList>
            <person name="Yamashiro T."/>
            <person name="Shiraishi A."/>
            <person name="Nakayama K."/>
            <person name="Satake H."/>
        </authorList>
    </citation>
    <scope>NUCLEOTIDE SEQUENCE</scope>
</reference>